<evidence type="ECO:0000313" key="6">
    <source>
        <dbReference type="Proteomes" id="UP000618591"/>
    </source>
</evidence>
<gene>
    <name evidence="5" type="primary">aglA</name>
    <name evidence="5" type="ORF">GCM10011395_13520</name>
</gene>
<dbReference type="InterPro" id="IPR019563">
    <property type="entry name" value="GH97_catalytic"/>
</dbReference>
<dbReference type="InterPro" id="IPR029483">
    <property type="entry name" value="GH97_C"/>
</dbReference>
<feature type="signal peptide" evidence="1">
    <location>
        <begin position="1"/>
        <end position="20"/>
    </location>
</feature>
<comment type="caution">
    <text evidence="5">The sequence shown here is derived from an EMBL/GenBank/DDBJ whole genome shotgun (WGS) entry which is preliminary data.</text>
</comment>
<proteinExistence type="predicted"/>
<feature type="domain" description="Glycosyl-hydrolase 97 C-terminal oligomerisation" evidence="4">
    <location>
        <begin position="594"/>
        <end position="695"/>
    </location>
</feature>
<feature type="domain" description="Glycosyl-hydrolase 97 N-terminal" evidence="3">
    <location>
        <begin position="50"/>
        <end position="298"/>
    </location>
</feature>
<evidence type="ECO:0000259" key="4">
    <source>
        <dbReference type="Pfam" id="PF14509"/>
    </source>
</evidence>
<dbReference type="Pfam" id="PF14509">
    <property type="entry name" value="GH97_C"/>
    <property type="match status" value="1"/>
</dbReference>
<dbReference type="InterPro" id="IPR014718">
    <property type="entry name" value="GH-type_carb-bd"/>
</dbReference>
<dbReference type="InterPro" id="IPR013785">
    <property type="entry name" value="Aldolase_TIM"/>
</dbReference>
<dbReference type="EMBL" id="BMDW01000006">
    <property type="protein sequence ID" value="GGA44588.1"/>
    <property type="molecule type" value="Genomic_DNA"/>
</dbReference>
<dbReference type="InterPro" id="IPR029486">
    <property type="entry name" value="GH97_N"/>
</dbReference>
<feature type="domain" description="Glycosyl-hydrolase 97 catalytic" evidence="2">
    <location>
        <begin position="316"/>
        <end position="502"/>
    </location>
</feature>
<evidence type="ECO:0000313" key="5">
    <source>
        <dbReference type="EMBL" id="GGA44588.1"/>
    </source>
</evidence>
<protein>
    <submittedName>
        <fullName evidence="5">Alpha-glucosidase</fullName>
    </submittedName>
</protein>
<dbReference type="InterPro" id="IPR052720">
    <property type="entry name" value="Glycosyl_hydrolase_97"/>
</dbReference>
<evidence type="ECO:0000259" key="2">
    <source>
        <dbReference type="Pfam" id="PF10566"/>
    </source>
</evidence>
<dbReference type="Pfam" id="PF10566">
    <property type="entry name" value="Glyco_hydro_97"/>
    <property type="match status" value="1"/>
</dbReference>
<dbReference type="Gene3D" id="2.70.98.10">
    <property type="match status" value="1"/>
</dbReference>
<reference evidence="6" key="1">
    <citation type="journal article" date="2019" name="Int. J. Syst. Evol. Microbiol.">
        <title>The Global Catalogue of Microorganisms (GCM) 10K type strain sequencing project: providing services to taxonomists for standard genome sequencing and annotation.</title>
        <authorList>
            <consortium name="The Broad Institute Genomics Platform"/>
            <consortium name="The Broad Institute Genome Sequencing Center for Infectious Disease"/>
            <person name="Wu L."/>
            <person name="Ma J."/>
        </authorList>
    </citation>
    <scope>NUCLEOTIDE SEQUENCE [LARGE SCALE GENOMIC DNA]</scope>
    <source>
        <strain evidence="6">CGMCC 1.10106</strain>
    </source>
</reference>
<dbReference type="Gene3D" id="3.20.20.70">
    <property type="entry name" value="Aldolase class I"/>
    <property type="match status" value="1"/>
</dbReference>
<dbReference type="RefSeq" id="WP_188446095.1">
    <property type="nucleotide sequence ID" value="NZ_BMDW01000006.1"/>
</dbReference>
<feature type="chain" id="PRO_5047400595" evidence="1">
    <location>
        <begin position="21"/>
        <end position="700"/>
    </location>
</feature>
<dbReference type="PANTHER" id="PTHR35803">
    <property type="entry name" value="GLUCAN 1,4-ALPHA-GLUCOSIDASE SUSB-RELATED"/>
    <property type="match status" value="1"/>
</dbReference>
<dbReference type="PANTHER" id="PTHR35803:SF1">
    <property type="entry name" value="GLUCAN 1,4-ALPHA-GLUCOSIDASE SUSB"/>
    <property type="match status" value="1"/>
</dbReference>
<evidence type="ECO:0000256" key="1">
    <source>
        <dbReference type="SAM" id="SignalP"/>
    </source>
</evidence>
<dbReference type="Pfam" id="PF14508">
    <property type="entry name" value="GH97_N"/>
    <property type="match status" value="1"/>
</dbReference>
<name>A0ABQ1GIL7_9SPHN</name>
<organism evidence="5 6">
    <name type="scientific">Sphingomonas psychrolutea</name>
    <dbReference type="NCBI Taxonomy" id="1259676"/>
    <lineage>
        <taxon>Bacteria</taxon>
        <taxon>Pseudomonadati</taxon>
        <taxon>Pseudomonadota</taxon>
        <taxon>Alphaproteobacteria</taxon>
        <taxon>Sphingomonadales</taxon>
        <taxon>Sphingomonadaceae</taxon>
        <taxon>Sphingomonas</taxon>
    </lineage>
</organism>
<evidence type="ECO:0000259" key="3">
    <source>
        <dbReference type="Pfam" id="PF14508"/>
    </source>
</evidence>
<sequence>MKTTHMLALAAALSASAAAAQDKPTVPAPVVTNETIKPQPAAAIPSVTATSPDGSIVVTLATDGEGHASYAITRKGETIVAPSRLGFLFTDAPKLDRHLQIAKVTRGASDTRWTQPWGEWTTIRDNHSELRVHLQETSPPGRSLDVVFRIQNDGVGFRYEFPEQAGGKPVNIAEELTQFAFAADATAWWKPAFEWNREEYLYNRTPLRAVGTAATPITLKLASGTHVALHEAALIDYAGMAVAKVGDSNTLKAVLTPGSGAPKVTRTGPFTTPWRTLIIADDAPGLYMSHLELNLNEPNKLGDVSWVKPGKFVGVWWNMITGKWSWATGPKHGATTANVKTYIDFASANRIPGVLVEGWNVGWDGDWFGNGNAMQFDTPTPDFDAAALMRYAKAKGVYLIGHNETGGSASHYDSQLDRAFGYARDHGIPVVKTGYVTDAAEIERVDADGSQHREWHEGQWMVNHYLRVVTTAAKYHVSIDSHEPVKDTGLRRTYPNWVAREGSRGMEYNSWPGKNPPEHEANLIFTRMLEGPMDFTPGVLSLKGSDDSDLLSTEAKQLALYVVLYSPVVMAADTPEQYAKHMPAFQFIRDVPTDWSDTRVLNGEVGDYATIARKDRKSDDWYLGSVTDENARTLTVSLDFLEAGRRYTAQIYRDGPDADYRTDKRHAMTIETRAVKRGDTLSLPLAPGGGMAVRFVAAKK</sequence>
<keyword evidence="1" id="KW-0732">Signal</keyword>
<accession>A0ABQ1GIL7</accession>
<dbReference type="Proteomes" id="UP000618591">
    <property type="component" value="Unassembled WGS sequence"/>
</dbReference>
<keyword evidence="6" id="KW-1185">Reference proteome</keyword>